<accession>A0A159Z521</accession>
<dbReference type="Proteomes" id="UP000076128">
    <property type="component" value="Chromosome"/>
</dbReference>
<evidence type="ECO:0000313" key="2">
    <source>
        <dbReference type="EMBL" id="AMY70311.1"/>
    </source>
</evidence>
<keyword evidence="3" id="KW-1185">Reference proteome</keyword>
<dbReference type="RefSeq" id="WP_166507043.1">
    <property type="nucleotide sequence ID" value="NZ_CP012661.1"/>
</dbReference>
<evidence type="ECO:0000313" key="1">
    <source>
        <dbReference type="EMBL" id="AMY68623.1"/>
    </source>
</evidence>
<gene>
    <name evidence="1" type="ORF">AKL17_1368</name>
    <name evidence="2" type="ORF">AKL17_3078</name>
</gene>
<name>A0A159Z521_9RHOB</name>
<dbReference type="KEGG" id="daa:AKL17_1368"/>
<dbReference type="KEGG" id="daa:AKL17_3078"/>
<dbReference type="EMBL" id="CP012661">
    <property type="protein sequence ID" value="AMY70311.1"/>
    <property type="molecule type" value="Genomic_DNA"/>
</dbReference>
<sequence>MTTPSRANPDDISDFLERMNTRRTRYSRGYLKRDRLSFVGHPTAKCLRYKAPPGFGKSVQVAQCAQAALERNEDCIYLDFSSFRPKDLSEADLIANSIVAALSSEGFSETPTTSSVNILALRLLTDHERPVTICLDGVTDAATTQRFLRAIALETPETVRLALSEGLPDAMASLSALSDVVTIGPDDLGFTLDETGSVLSLDADQARRIFDLTGGWPLLCALAGKSNTPGVGIAHLPEVQAYFENDVLAQVPQPLRDCLMKASWLEEINEDVCNYVFKTDAAGLKRGSRATAGSTKQNPKRIV</sequence>
<proteinExistence type="predicted"/>
<dbReference type="AlphaFoldDB" id="A0A159Z521"/>
<evidence type="ECO:0000313" key="3">
    <source>
        <dbReference type="Proteomes" id="UP000076128"/>
    </source>
</evidence>
<organism evidence="2 3">
    <name type="scientific">Frigidibacter mobilis</name>
    <dbReference type="NCBI Taxonomy" id="1335048"/>
    <lineage>
        <taxon>Bacteria</taxon>
        <taxon>Pseudomonadati</taxon>
        <taxon>Pseudomonadota</taxon>
        <taxon>Alphaproteobacteria</taxon>
        <taxon>Rhodobacterales</taxon>
        <taxon>Paracoccaceae</taxon>
        <taxon>Frigidibacter</taxon>
    </lineage>
</organism>
<reference evidence="2 3" key="1">
    <citation type="submission" date="2015-09" db="EMBL/GenBank/DDBJ databases">
        <title>Complete genome sequence of Defluviimonas alba cai42t isolated from an oilfield in Xinjiang.</title>
        <authorList>
            <person name="Geng S."/>
            <person name="Pan X."/>
            <person name="Wu X."/>
        </authorList>
    </citation>
    <scope>NUCLEOTIDE SEQUENCE [LARGE SCALE GENOMIC DNA]</scope>
    <source>
        <strain evidence="3">cai42</strain>
        <strain evidence="2">Cai42</strain>
    </source>
</reference>
<protein>
    <submittedName>
        <fullName evidence="2">AlkB1GHJ regulator</fullName>
    </submittedName>
</protein>
<dbReference type="EMBL" id="CP012661">
    <property type="protein sequence ID" value="AMY68623.1"/>
    <property type="molecule type" value="Genomic_DNA"/>
</dbReference>
<dbReference type="STRING" id="1335048.AKL17_1368"/>